<accession>A0ABD5Z4P4</accession>
<comment type="caution">
    <text evidence="2">The sequence shown here is derived from an EMBL/GenBank/DDBJ whole genome shotgun (WGS) entry which is preliminary data.</text>
</comment>
<protein>
    <submittedName>
        <fullName evidence="2">Uncharacterized protein</fullName>
    </submittedName>
</protein>
<sequence length="44" mass="4728">MAAIDTEHPSWRVAAGTFVSYGILLAVVTVLLFLVPYAVFAFGL</sequence>
<proteinExistence type="predicted"/>
<organism evidence="2 3">
    <name type="scientific">Halospeciosus flavus</name>
    <dbReference type="NCBI Taxonomy" id="3032283"/>
    <lineage>
        <taxon>Archaea</taxon>
        <taxon>Methanobacteriati</taxon>
        <taxon>Methanobacteriota</taxon>
        <taxon>Stenosarchaea group</taxon>
        <taxon>Halobacteria</taxon>
        <taxon>Halobacteriales</taxon>
        <taxon>Halobacteriaceae</taxon>
        <taxon>Halospeciosus</taxon>
    </lineage>
</organism>
<name>A0ABD5Z4P4_9EURY</name>
<dbReference type="EMBL" id="JBHTAR010000011">
    <property type="protein sequence ID" value="MFC7200146.1"/>
    <property type="molecule type" value="Genomic_DNA"/>
</dbReference>
<evidence type="ECO:0000313" key="3">
    <source>
        <dbReference type="Proteomes" id="UP001596447"/>
    </source>
</evidence>
<feature type="transmembrane region" description="Helical" evidence="1">
    <location>
        <begin position="18"/>
        <end position="42"/>
    </location>
</feature>
<reference evidence="2 3" key="1">
    <citation type="journal article" date="2019" name="Int. J. Syst. Evol. Microbiol.">
        <title>The Global Catalogue of Microorganisms (GCM) 10K type strain sequencing project: providing services to taxonomists for standard genome sequencing and annotation.</title>
        <authorList>
            <consortium name="The Broad Institute Genomics Platform"/>
            <consortium name="The Broad Institute Genome Sequencing Center for Infectious Disease"/>
            <person name="Wu L."/>
            <person name="Ma J."/>
        </authorList>
    </citation>
    <scope>NUCLEOTIDE SEQUENCE [LARGE SCALE GENOMIC DNA]</scope>
    <source>
        <strain evidence="2 3">XZGYJ-43</strain>
    </source>
</reference>
<evidence type="ECO:0000313" key="2">
    <source>
        <dbReference type="EMBL" id="MFC7200146.1"/>
    </source>
</evidence>
<keyword evidence="3" id="KW-1185">Reference proteome</keyword>
<dbReference type="RefSeq" id="WP_279526936.1">
    <property type="nucleotide sequence ID" value="NZ_CP122312.1"/>
</dbReference>
<keyword evidence="1" id="KW-1133">Transmembrane helix</keyword>
<keyword evidence="1" id="KW-0812">Transmembrane</keyword>
<dbReference type="Proteomes" id="UP001596447">
    <property type="component" value="Unassembled WGS sequence"/>
</dbReference>
<keyword evidence="1" id="KW-0472">Membrane</keyword>
<dbReference type="AlphaFoldDB" id="A0ABD5Z4P4"/>
<evidence type="ECO:0000256" key="1">
    <source>
        <dbReference type="SAM" id="Phobius"/>
    </source>
</evidence>
<gene>
    <name evidence="2" type="ORF">ACFQJ9_12120</name>
</gene>